<dbReference type="Proteomes" id="UP000326396">
    <property type="component" value="Linkage Group LG1"/>
</dbReference>
<proteinExistence type="predicted"/>
<dbReference type="EMBL" id="SZYD01000001">
    <property type="protein sequence ID" value="KAD7477455.1"/>
    <property type="molecule type" value="Genomic_DNA"/>
</dbReference>
<dbReference type="AlphaFoldDB" id="A0A5N6PYK5"/>
<reference evidence="1 2" key="1">
    <citation type="submission" date="2019-05" db="EMBL/GenBank/DDBJ databases">
        <title>Mikania micrantha, genome provides insights into the molecular mechanism of rapid growth.</title>
        <authorList>
            <person name="Liu B."/>
        </authorList>
    </citation>
    <scope>NUCLEOTIDE SEQUENCE [LARGE SCALE GENOMIC DNA]</scope>
    <source>
        <strain evidence="1">NLD-2019</strain>
        <tissue evidence="1">Leaf</tissue>
    </source>
</reference>
<organism evidence="1 2">
    <name type="scientific">Mikania micrantha</name>
    <name type="common">bitter vine</name>
    <dbReference type="NCBI Taxonomy" id="192012"/>
    <lineage>
        <taxon>Eukaryota</taxon>
        <taxon>Viridiplantae</taxon>
        <taxon>Streptophyta</taxon>
        <taxon>Embryophyta</taxon>
        <taxon>Tracheophyta</taxon>
        <taxon>Spermatophyta</taxon>
        <taxon>Magnoliopsida</taxon>
        <taxon>eudicotyledons</taxon>
        <taxon>Gunneridae</taxon>
        <taxon>Pentapetalae</taxon>
        <taxon>asterids</taxon>
        <taxon>campanulids</taxon>
        <taxon>Asterales</taxon>
        <taxon>Asteraceae</taxon>
        <taxon>Asteroideae</taxon>
        <taxon>Heliantheae alliance</taxon>
        <taxon>Eupatorieae</taxon>
        <taxon>Mikania</taxon>
    </lineage>
</organism>
<protein>
    <submittedName>
        <fullName evidence="1">Uncharacterized protein</fullName>
    </submittedName>
</protein>
<name>A0A5N6PYK5_9ASTR</name>
<sequence>MLSFPHELMVTVVGHSSGQELEEDMVDKIEVISWSMCRRRCVYPKVVGRWVVPTILMDILGSWLSFSSLVTFVGTWVPCDGASFLSLVTTEWKGNKGIFSAAKRGENELVEWPGVPYEDLTRDLITWK</sequence>
<keyword evidence="2" id="KW-1185">Reference proteome</keyword>
<gene>
    <name evidence="1" type="ORF">E3N88_00591</name>
</gene>
<evidence type="ECO:0000313" key="1">
    <source>
        <dbReference type="EMBL" id="KAD7477455.1"/>
    </source>
</evidence>
<evidence type="ECO:0000313" key="2">
    <source>
        <dbReference type="Proteomes" id="UP000326396"/>
    </source>
</evidence>
<comment type="caution">
    <text evidence="1">The sequence shown here is derived from an EMBL/GenBank/DDBJ whole genome shotgun (WGS) entry which is preliminary data.</text>
</comment>
<accession>A0A5N6PYK5</accession>